<gene>
    <name evidence="1" type="ORF">SAMN02745181_3407</name>
</gene>
<dbReference type="AlphaFoldDB" id="A0A1M6QI52"/>
<name>A0A1M6QI52_9BACT</name>
<evidence type="ECO:0000313" key="1">
    <source>
        <dbReference type="EMBL" id="SHK19912.1"/>
    </source>
</evidence>
<reference evidence="1 2" key="1">
    <citation type="submission" date="2016-11" db="EMBL/GenBank/DDBJ databases">
        <authorList>
            <person name="Jaros S."/>
            <person name="Januszkiewicz K."/>
            <person name="Wedrychowicz H."/>
        </authorList>
    </citation>
    <scope>NUCLEOTIDE SEQUENCE [LARGE SCALE GENOMIC DNA]</scope>
    <source>
        <strain evidence="1 2">DSM 18772</strain>
    </source>
</reference>
<keyword evidence="2" id="KW-1185">Reference proteome</keyword>
<dbReference type="PROSITE" id="PS51257">
    <property type="entry name" value="PROKAR_LIPOPROTEIN"/>
    <property type="match status" value="1"/>
</dbReference>
<protein>
    <recommendedName>
        <fullName evidence="3">Lipoprotein</fullName>
    </recommendedName>
</protein>
<dbReference type="Proteomes" id="UP000184510">
    <property type="component" value="Unassembled WGS sequence"/>
</dbReference>
<evidence type="ECO:0008006" key="3">
    <source>
        <dbReference type="Google" id="ProtNLM"/>
    </source>
</evidence>
<dbReference type="EMBL" id="FQYR01000006">
    <property type="protein sequence ID" value="SHK19912.1"/>
    <property type="molecule type" value="Genomic_DNA"/>
</dbReference>
<accession>A0A1M6QI52</accession>
<sequence length="190" mass="21833">MKKILPLLPFYLLLLSCKEDKLPTVTVYDEVSSFAEAETKTITGAKLVLLKDIEPYSTVKVVSIKQGNTSELSSFSLAEKDDNEKAISLRFHPNWGNKNTWSVRYRSPSSSTPIYSEELKTGFRASYANRSRYGRLREKKEVLDAFMILPENTFYDAQQIDKYFICRGIESFKEFSKTLPEAKFILLTLE</sequence>
<dbReference type="RefSeq" id="WP_143184964.1">
    <property type="nucleotide sequence ID" value="NZ_FQYR01000006.1"/>
</dbReference>
<evidence type="ECO:0000313" key="2">
    <source>
        <dbReference type="Proteomes" id="UP000184510"/>
    </source>
</evidence>
<proteinExistence type="predicted"/>
<dbReference type="InParanoid" id="A0A1M6QI52"/>
<organism evidence="1 2">
    <name type="scientific">Rubritalea squalenifaciens DSM 18772</name>
    <dbReference type="NCBI Taxonomy" id="1123071"/>
    <lineage>
        <taxon>Bacteria</taxon>
        <taxon>Pseudomonadati</taxon>
        <taxon>Verrucomicrobiota</taxon>
        <taxon>Verrucomicrobiia</taxon>
        <taxon>Verrucomicrobiales</taxon>
        <taxon>Rubritaleaceae</taxon>
        <taxon>Rubritalea</taxon>
    </lineage>
</organism>
<dbReference type="STRING" id="1123071.SAMN02745181_3407"/>